<dbReference type="Proteomes" id="UP000030106">
    <property type="component" value="Unassembled WGS sequence"/>
</dbReference>
<dbReference type="InterPro" id="IPR002173">
    <property type="entry name" value="Carboh/pur_kinase_PfkB_CS"/>
</dbReference>
<evidence type="ECO:0000256" key="1">
    <source>
        <dbReference type="ARBA" id="ARBA00022679"/>
    </source>
</evidence>
<dbReference type="Pfam" id="PF00294">
    <property type="entry name" value="PfkB"/>
    <property type="match status" value="1"/>
</dbReference>
<evidence type="ECO:0000256" key="3">
    <source>
        <dbReference type="PIRSR" id="PIRSR605502-1"/>
    </source>
</evidence>
<feature type="binding site" evidence="3">
    <location>
        <position position="262"/>
    </location>
    <ligand>
        <name>Mg(2+)</name>
        <dbReference type="ChEBI" id="CHEBI:18420"/>
        <label>1</label>
    </ligand>
</feature>
<gene>
    <name evidence="5" type="ORF">BBAD15_g71</name>
</gene>
<dbReference type="AlphaFoldDB" id="A0A0A2W1C1"/>
<keyword evidence="3" id="KW-0460">Magnesium</keyword>
<dbReference type="HOGENOM" id="CLU_460015_0_0_1"/>
<keyword evidence="3" id="KW-0479">Metal-binding</keyword>
<proteinExistence type="predicted"/>
<keyword evidence="1" id="KW-0808">Transferase</keyword>
<dbReference type="Gene3D" id="3.40.1190.20">
    <property type="match status" value="1"/>
</dbReference>
<dbReference type="PROSITE" id="PS00583">
    <property type="entry name" value="PFKB_KINASES_1"/>
    <property type="match status" value="1"/>
</dbReference>
<evidence type="ECO:0000313" key="6">
    <source>
        <dbReference type="Proteomes" id="UP000030106"/>
    </source>
</evidence>
<dbReference type="STRING" id="1245745.A0A0A2W1C1"/>
<dbReference type="SUPFAM" id="SSF53613">
    <property type="entry name" value="Ribokinase-like"/>
    <property type="match status" value="1"/>
</dbReference>
<dbReference type="Pfam" id="PF03747">
    <property type="entry name" value="ADP_ribosyl_GH"/>
    <property type="match status" value="1"/>
</dbReference>
<evidence type="ECO:0000256" key="2">
    <source>
        <dbReference type="ARBA" id="ARBA00022777"/>
    </source>
</evidence>
<dbReference type="GO" id="GO:0005829">
    <property type="term" value="C:cytosol"/>
    <property type="evidence" value="ECO:0007669"/>
    <property type="project" value="TreeGrafter"/>
</dbReference>
<feature type="binding site" evidence="3">
    <location>
        <position position="44"/>
    </location>
    <ligand>
        <name>Mg(2+)</name>
        <dbReference type="ChEBI" id="CHEBI:18420"/>
        <label>1</label>
    </ligand>
</feature>
<dbReference type="EMBL" id="ANFO01000009">
    <property type="protein sequence ID" value="KGQ13966.1"/>
    <property type="molecule type" value="Genomic_DNA"/>
</dbReference>
<feature type="binding site" evidence="3">
    <location>
        <position position="43"/>
    </location>
    <ligand>
        <name>Mg(2+)</name>
        <dbReference type="ChEBI" id="CHEBI:18420"/>
        <label>1</label>
    </ligand>
</feature>
<protein>
    <submittedName>
        <fullName evidence="5">Uncharacterized protein yegU</fullName>
    </submittedName>
</protein>
<accession>A0A0A2W1C1</accession>
<dbReference type="GO" id="GO:0046872">
    <property type="term" value="F:metal ion binding"/>
    <property type="evidence" value="ECO:0007669"/>
    <property type="project" value="UniProtKB-KW"/>
</dbReference>
<dbReference type="PANTHER" id="PTHR10584:SF166">
    <property type="entry name" value="RIBOKINASE"/>
    <property type="match status" value="1"/>
</dbReference>
<reference evidence="5 6" key="1">
    <citation type="submission" date="2012-10" db="EMBL/GenBank/DDBJ databases">
        <title>Genome sequencing and analysis of entomopathogenic fungi Beauveria bassiana D1-5.</title>
        <authorList>
            <person name="Li Q."/>
            <person name="Wang L."/>
            <person name="Zhang Z."/>
            <person name="Wang Q."/>
            <person name="Ren J."/>
            <person name="Wang M."/>
            <person name="Xu W."/>
            <person name="Wang J."/>
            <person name="Lu Y."/>
            <person name="Du Q."/>
            <person name="Sun Z."/>
        </authorList>
    </citation>
    <scope>NUCLEOTIDE SEQUENCE [LARGE SCALE GENOMIC DNA]</scope>
    <source>
        <strain evidence="5 6">D1-5</strain>
    </source>
</reference>
<feature type="binding site" evidence="3">
    <location>
        <position position="265"/>
    </location>
    <ligand>
        <name>Mg(2+)</name>
        <dbReference type="ChEBI" id="CHEBI:18420"/>
        <label>1</label>
    </ligand>
</feature>
<comment type="cofactor">
    <cofactor evidence="3">
        <name>Mg(2+)</name>
        <dbReference type="ChEBI" id="CHEBI:18420"/>
    </cofactor>
    <text evidence="3">Binds 2 magnesium ions per subunit.</text>
</comment>
<dbReference type="InterPro" id="IPR029056">
    <property type="entry name" value="Ribokinase-like"/>
</dbReference>
<dbReference type="InterPro" id="IPR036705">
    <property type="entry name" value="Ribosyl_crysJ1_sf"/>
</dbReference>
<sequence>MGMPSELWPRSRVKAHFGWIDRFLPGPAENNAACYFARAKFTDDTSMALALADAIIEHHGAINPDTIGRHILAWAEGFDAFNKNVLGPTSKIALNAIKQGTPVSELENNGVTNGAAMRASPLGCLLPTANLDEFVAEVALASSPTHKSDLAIAGAVVISWAISRAIDGASWATICDELPSVARHAQEKRITTFSASLAARLELALGVARKARGTESAMEEIYQLVGTGTSTVESVPAAIAMVELAKTDPNRCAILCANLGGDTDTIGAMATAICGALNGLKAQRPVCVLGSAVIDVIADAYALPWRGCDIELHQQGVNIGGCALNIAITLSRLGIDSQNALPIGQGTWADIIRNSLEKQQIRSEIHTDAGDNGWCLALVEPDGERTFMSFRGVEHQWNQAWLDALVIAPGTLLSLSGYQLAGPGAELLVRWLESLPNITPFIDFGPRIADIPQPLLARIMACKPIVSLNRQEAAIVAEWLDVDPENIEAICRAWLARYGSPLIVRLDKDGAWFADSGGVGIAAPFPTSVVDTIGAGDSHAGGTLAGLAAGWRLEEAVSLGNAVASYVVGHRGGDCAPKRAQLEQALLLADENV</sequence>
<feature type="binding site" evidence="3">
    <location>
        <position position="42"/>
    </location>
    <ligand>
        <name>Mg(2+)</name>
        <dbReference type="ChEBI" id="CHEBI:18420"/>
        <label>1</label>
    </ligand>
</feature>
<organism evidence="5 6">
    <name type="scientific">Beauveria bassiana D1-5</name>
    <dbReference type="NCBI Taxonomy" id="1245745"/>
    <lineage>
        <taxon>Eukaryota</taxon>
        <taxon>Fungi</taxon>
        <taxon>Dikarya</taxon>
        <taxon>Ascomycota</taxon>
        <taxon>Pezizomycotina</taxon>
        <taxon>Sordariomycetes</taxon>
        <taxon>Hypocreomycetidae</taxon>
        <taxon>Hypocreales</taxon>
        <taxon>Cordycipitaceae</taxon>
        <taxon>Beauveria</taxon>
    </lineage>
</organism>
<dbReference type="PANTHER" id="PTHR10584">
    <property type="entry name" value="SUGAR KINASE"/>
    <property type="match status" value="1"/>
</dbReference>
<dbReference type="InterPro" id="IPR005502">
    <property type="entry name" value="Ribosyl_crysJ1"/>
</dbReference>
<feature type="domain" description="Carbohydrate kinase PfkB" evidence="4">
    <location>
        <begin position="286"/>
        <end position="574"/>
    </location>
</feature>
<dbReference type="GO" id="GO:0016301">
    <property type="term" value="F:kinase activity"/>
    <property type="evidence" value="ECO:0007669"/>
    <property type="project" value="UniProtKB-KW"/>
</dbReference>
<dbReference type="SUPFAM" id="SSF101478">
    <property type="entry name" value="ADP-ribosylglycohydrolase"/>
    <property type="match status" value="1"/>
</dbReference>
<dbReference type="InterPro" id="IPR011611">
    <property type="entry name" value="PfkB_dom"/>
</dbReference>
<evidence type="ECO:0000259" key="4">
    <source>
        <dbReference type="Pfam" id="PF00294"/>
    </source>
</evidence>
<comment type="caution">
    <text evidence="5">The sequence shown here is derived from an EMBL/GenBank/DDBJ whole genome shotgun (WGS) entry which is preliminary data.</text>
</comment>
<name>A0A0A2W1C1_BEABA</name>
<keyword evidence="2" id="KW-0418">Kinase</keyword>
<feature type="binding site" evidence="3">
    <location>
        <position position="264"/>
    </location>
    <ligand>
        <name>Mg(2+)</name>
        <dbReference type="ChEBI" id="CHEBI:18420"/>
        <label>1</label>
    </ligand>
</feature>
<evidence type="ECO:0000313" key="5">
    <source>
        <dbReference type="EMBL" id="KGQ13966.1"/>
    </source>
</evidence>
<dbReference type="Gene3D" id="1.10.4080.10">
    <property type="entry name" value="ADP-ribosylation/Crystallin J1"/>
    <property type="match status" value="1"/>
</dbReference>